<dbReference type="STRING" id="1246626.BleG1_1989"/>
<reference evidence="2 3" key="1">
    <citation type="journal article" date="2014" name="Gene">
        <title>A comparative genomic analysis of the alkalitolerant soil bacterium Bacillus lehensis G1.</title>
        <authorList>
            <person name="Noor Y.M."/>
            <person name="Samsulrizal N.H."/>
            <person name="Jema'on N.A."/>
            <person name="Low K.O."/>
            <person name="Ramli A.N."/>
            <person name="Alias N.I."/>
            <person name="Damis S.I."/>
            <person name="Fuzi S.F."/>
            <person name="Isa M.N."/>
            <person name="Murad A.M."/>
            <person name="Raih M.F."/>
            <person name="Bakar F.D."/>
            <person name="Najimudin N."/>
            <person name="Mahadi N.M."/>
            <person name="Illias R.M."/>
        </authorList>
    </citation>
    <scope>NUCLEOTIDE SEQUENCE [LARGE SCALE GENOMIC DNA]</scope>
    <source>
        <strain evidence="2 3">G1</strain>
    </source>
</reference>
<protein>
    <recommendedName>
        <fullName evidence="1">YpoC-like domain-containing protein</fullName>
    </recommendedName>
</protein>
<dbReference type="Proteomes" id="UP000027142">
    <property type="component" value="Chromosome"/>
</dbReference>
<organism evidence="2 3">
    <name type="scientific">Shouchella lehensis G1</name>
    <dbReference type="NCBI Taxonomy" id="1246626"/>
    <lineage>
        <taxon>Bacteria</taxon>
        <taxon>Bacillati</taxon>
        <taxon>Bacillota</taxon>
        <taxon>Bacilli</taxon>
        <taxon>Bacillales</taxon>
        <taxon>Bacillaceae</taxon>
        <taxon>Shouchella</taxon>
    </lineage>
</organism>
<dbReference type="OrthoDB" id="2360594at2"/>
<accession>A0A060LWJ8</accession>
<dbReference type="Pfam" id="PF21747">
    <property type="entry name" value="YpoC"/>
    <property type="match status" value="1"/>
</dbReference>
<dbReference type="InterPro" id="IPR048427">
    <property type="entry name" value="YpoC"/>
</dbReference>
<sequence length="171" mass="19890">MYKKVPSSFCVAPFYRDGEEVYVDEGQDFITRQLSYPFMEDITAFTKPWQVNTTEAIRELQRTFTCQKDRHLALFKEGKGKEIAHEQLVMKAFMLQSLYWLNGQRVKLTQVAHDVHTFTHAPLNAADRVLFVLHGQGDRGFVQLCSFMEDLNKLNERVDLLKKLSKRGSQL</sequence>
<evidence type="ECO:0000313" key="3">
    <source>
        <dbReference type="Proteomes" id="UP000027142"/>
    </source>
</evidence>
<name>A0A060LWJ8_9BACI</name>
<evidence type="ECO:0000259" key="1">
    <source>
        <dbReference type="Pfam" id="PF21747"/>
    </source>
</evidence>
<evidence type="ECO:0000313" key="2">
    <source>
        <dbReference type="EMBL" id="AIC94567.1"/>
    </source>
</evidence>
<dbReference type="RefSeq" id="WP_038480145.1">
    <property type="nucleotide sequence ID" value="NZ_CP003923.1"/>
</dbReference>
<keyword evidence="3" id="KW-1185">Reference proteome</keyword>
<dbReference type="HOGENOM" id="CLU_1559889_0_0_9"/>
<dbReference type="KEGG" id="ble:BleG1_1989"/>
<dbReference type="EMBL" id="CP003923">
    <property type="protein sequence ID" value="AIC94567.1"/>
    <property type="molecule type" value="Genomic_DNA"/>
</dbReference>
<dbReference type="PATRIC" id="fig|1246626.3.peg.1989"/>
<dbReference type="AlphaFoldDB" id="A0A060LWJ8"/>
<gene>
    <name evidence="2" type="ORF">BleG1_1989</name>
</gene>
<feature type="domain" description="YpoC-like" evidence="1">
    <location>
        <begin position="56"/>
        <end position="162"/>
    </location>
</feature>
<proteinExistence type="predicted"/>